<evidence type="ECO:0000256" key="3">
    <source>
        <dbReference type="ARBA" id="ARBA00022692"/>
    </source>
</evidence>
<evidence type="ECO:0000256" key="6">
    <source>
        <dbReference type="SAM" id="Phobius"/>
    </source>
</evidence>
<proteinExistence type="predicted"/>
<dbReference type="AlphaFoldDB" id="A0A9W7NER2"/>
<dbReference type="PANTHER" id="PTHR30250">
    <property type="entry name" value="PST FAMILY PREDICTED COLANIC ACID TRANSPORTER"/>
    <property type="match status" value="1"/>
</dbReference>
<dbReference type="InterPro" id="IPR050833">
    <property type="entry name" value="Poly_Biosynth_Transport"/>
</dbReference>
<accession>A0A9W7NER2</accession>
<feature type="transmembrane region" description="Helical" evidence="6">
    <location>
        <begin position="118"/>
        <end position="137"/>
    </location>
</feature>
<name>A0A9W7NER2_9PROT</name>
<feature type="transmembrane region" description="Helical" evidence="6">
    <location>
        <begin position="248"/>
        <end position="270"/>
    </location>
</feature>
<keyword evidence="3 6" id="KW-0812">Transmembrane</keyword>
<feature type="transmembrane region" description="Helical" evidence="6">
    <location>
        <begin position="413"/>
        <end position="430"/>
    </location>
</feature>
<evidence type="ECO:0000313" key="8">
    <source>
        <dbReference type="Proteomes" id="UP000480854"/>
    </source>
</evidence>
<dbReference type="GO" id="GO:0005886">
    <property type="term" value="C:plasma membrane"/>
    <property type="evidence" value="ECO:0007669"/>
    <property type="project" value="UniProtKB-SubCell"/>
</dbReference>
<keyword evidence="5 6" id="KW-0472">Membrane</keyword>
<feature type="transmembrane region" description="Helical" evidence="6">
    <location>
        <begin position="442"/>
        <end position="460"/>
    </location>
</feature>
<feature type="transmembrane region" description="Helical" evidence="6">
    <location>
        <begin position="323"/>
        <end position="344"/>
    </location>
</feature>
<feature type="transmembrane region" description="Helical" evidence="6">
    <location>
        <begin position="356"/>
        <end position="376"/>
    </location>
</feature>
<feature type="transmembrane region" description="Helical" evidence="6">
    <location>
        <begin position="16"/>
        <end position="37"/>
    </location>
</feature>
<evidence type="ECO:0000256" key="2">
    <source>
        <dbReference type="ARBA" id="ARBA00022475"/>
    </source>
</evidence>
<dbReference type="PANTHER" id="PTHR30250:SF11">
    <property type="entry name" value="O-ANTIGEN TRANSPORTER-RELATED"/>
    <property type="match status" value="1"/>
</dbReference>
<feature type="transmembrane region" description="Helical" evidence="6">
    <location>
        <begin position="291"/>
        <end position="317"/>
    </location>
</feature>
<evidence type="ECO:0000256" key="4">
    <source>
        <dbReference type="ARBA" id="ARBA00022989"/>
    </source>
</evidence>
<keyword evidence="2" id="KW-1003">Cell membrane</keyword>
<sequence length="480" mass="50324">MGDLRTLLRSPSLQRLAGYGAATGCGALATLLAVPLLVRLLGLDEFGTWSLLEPLLVIGAMVALCGVEHGVIKQAAHDGTSIRKVVGDLLPAVLLVILLVDLIGATVLHWWFGAAVSLLVAGLVAAEALLTLITTAYRSADRLAVYSVGQAGRSVSFLIVLAVMAMLSPAGRTPVETLLGVRLALVLALALALIAALRPRPRWRPDRHADARTYGVFILLTGLMGQVLENCDRYLLAGHASIAEVGGYVLHIKLATIVVQGVTTPFMIWFPMERFRHFNDSDGGDRFFGTVAFLMLTALLLAAGIVWFSAPLLLGWFAPEIPYAPGVLLLLLAGVVAVGMSYPLNVGLLKPGFTHLNLIASAAGLTGALVLSVLLVPALGMIGGAGAKAAATLVFTAVLCGLSQRVHRVNFRFARLALLSAAAMALGVIIERFAGGGELPAVIGKSLTYACGLLVIAFLLSGRREGFRVALARADGRVDG</sequence>
<keyword evidence="8" id="KW-1185">Reference proteome</keyword>
<feature type="transmembrane region" description="Helical" evidence="6">
    <location>
        <begin position="144"/>
        <end position="167"/>
    </location>
</feature>
<keyword evidence="4 6" id="KW-1133">Transmembrane helix</keyword>
<reference evidence="7 8" key="1">
    <citation type="submission" date="2018-07" db="EMBL/GenBank/DDBJ databases">
        <title>Genome sequence of Azospirillum sp. ATCC 49961.</title>
        <authorList>
            <person name="Sant'Anna F.H."/>
            <person name="Baldani J.I."/>
            <person name="Zilli J.E."/>
            <person name="Reis V.M."/>
            <person name="Hartmann A."/>
            <person name="Cruz L."/>
            <person name="de Souza E.M."/>
            <person name="de Oliveira Pedrosa F."/>
            <person name="Passaglia L.M.P."/>
        </authorList>
    </citation>
    <scope>NUCLEOTIDE SEQUENCE [LARGE SCALE GENOMIC DNA]</scope>
    <source>
        <strain evidence="7 8">ATCC 49961</strain>
    </source>
</reference>
<feature type="transmembrane region" description="Helical" evidence="6">
    <location>
        <begin position="382"/>
        <end position="401"/>
    </location>
</feature>
<feature type="transmembrane region" description="Helical" evidence="6">
    <location>
        <begin position="89"/>
        <end position="112"/>
    </location>
</feature>
<comment type="subcellular location">
    <subcellularLocation>
        <location evidence="1">Cell membrane</location>
        <topology evidence="1">Multi-pass membrane protein</topology>
    </subcellularLocation>
</comment>
<feature type="transmembrane region" description="Helical" evidence="6">
    <location>
        <begin position="49"/>
        <end position="68"/>
    </location>
</feature>
<feature type="transmembrane region" description="Helical" evidence="6">
    <location>
        <begin position="179"/>
        <end position="197"/>
    </location>
</feature>
<comment type="caution">
    <text evidence="7">The sequence shown here is derived from an EMBL/GenBank/DDBJ whole genome shotgun (WGS) entry which is preliminary data.</text>
</comment>
<gene>
    <name evidence="7" type="ORF">DS843_21795</name>
</gene>
<dbReference type="EMBL" id="QOKW01000020">
    <property type="protein sequence ID" value="KAA0677962.1"/>
    <property type="molecule type" value="Genomic_DNA"/>
</dbReference>
<dbReference type="Proteomes" id="UP000480854">
    <property type="component" value="Unassembled WGS sequence"/>
</dbReference>
<evidence type="ECO:0000313" key="7">
    <source>
        <dbReference type="EMBL" id="KAA0677962.1"/>
    </source>
</evidence>
<protein>
    <recommendedName>
        <fullName evidence="9">Polysaccharide biosynthesis protein</fullName>
    </recommendedName>
</protein>
<dbReference type="Pfam" id="PF13440">
    <property type="entry name" value="Polysacc_synt_3"/>
    <property type="match status" value="1"/>
</dbReference>
<dbReference type="RefSeq" id="WP_149470943.1">
    <property type="nucleotide sequence ID" value="NZ_QOKW01000020.1"/>
</dbReference>
<feature type="transmembrane region" description="Helical" evidence="6">
    <location>
        <begin position="209"/>
        <end position="228"/>
    </location>
</feature>
<evidence type="ECO:0000256" key="5">
    <source>
        <dbReference type="ARBA" id="ARBA00023136"/>
    </source>
</evidence>
<organism evidence="7 8">
    <name type="scientific">Roseomonas genomospecies 6</name>
    <dbReference type="NCBI Taxonomy" id="214106"/>
    <lineage>
        <taxon>Bacteria</taxon>
        <taxon>Pseudomonadati</taxon>
        <taxon>Pseudomonadota</taxon>
        <taxon>Alphaproteobacteria</taxon>
        <taxon>Acetobacterales</taxon>
        <taxon>Roseomonadaceae</taxon>
        <taxon>Roseomonas</taxon>
    </lineage>
</organism>
<evidence type="ECO:0008006" key="9">
    <source>
        <dbReference type="Google" id="ProtNLM"/>
    </source>
</evidence>
<evidence type="ECO:0000256" key="1">
    <source>
        <dbReference type="ARBA" id="ARBA00004651"/>
    </source>
</evidence>
<dbReference type="OrthoDB" id="9800982at2"/>